<organism evidence="2 3">
    <name type="scientific">Methanoplanus endosymbiosus</name>
    <dbReference type="NCBI Taxonomy" id="33865"/>
    <lineage>
        <taxon>Archaea</taxon>
        <taxon>Methanobacteriati</taxon>
        <taxon>Methanobacteriota</taxon>
        <taxon>Stenosarchaea group</taxon>
        <taxon>Methanomicrobia</taxon>
        <taxon>Methanomicrobiales</taxon>
        <taxon>Methanomicrobiaceae</taxon>
        <taxon>Methanoplanus</taxon>
    </lineage>
</organism>
<dbReference type="RefSeq" id="WP_257743842.1">
    <property type="nucleotide sequence ID" value="NZ_CP096115.1"/>
</dbReference>
<dbReference type="EMBL" id="CP096115">
    <property type="protein sequence ID" value="UUX93707.1"/>
    <property type="molecule type" value="Genomic_DNA"/>
</dbReference>
<keyword evidence="2" id="KW-0378">Hydrolase</keyword>
<keyword evidence="3" id="KW-1185">Reference proteome</keyword>
<gene>
    <name evidence="2" type="ORF">L6E24_06220</name>
</gene>
<protein>
    <submittedName>
        <fullName evidence="2">Carboxypeptidase regulatory-like domain-containing protein</fullName>
    </submittedName>
</protein>
<sequence>MILRRIIALALILTTLCCIVQATTLTITARDEFDQTSVEGASVYINGAYVGSTDSDGQFTYSHSFSDSLRVGIEKSGYKYLNDLISGSKTSFFAEMIREEGILSINVLDADTLEALSGAVVKISGTGTEDSEATDSSGEVVFEVPLQSVYVLEIQLPRYDTTQKTVEMDQSTKKVDYLLKRNDIIVFQVKEAENGLPLPGTSVYVEEILQGTTGSDGRLTTYIEHERTYDIRIQKDEYQVFEESHFFGSDEVIYPVTLSKSLYPITLSVYDTEKRPVEFAEIYIDTDYFGKSDTYGRSGVTNLIAGKHSFEVRKAGYEDWYNEYTIDGTDDNIIAVIEYGKSDVTIFVEDGDHKAVSGAVVKSKNSTIGVTDSSGKITTQLLSGQDYTFDITCKGYKDTAITKNVPKGSTEMEIILTIEKETDIIFIGGMALLIIIICAAVFLVLKKLSGSKKGGSRGRSGRKGGGNL</sequence>
<keyword evidence="1" id="KW-0472">Membrane</keyword>
<dbReference type="Gene3D" id="2.60.40.1120">
    <property type="entry name" value="Carboxypeptidase-like, regulatory domain"/>
    <property type="match status" value="1"/>
</dbReference>
<name>A0A9E7PQX9_9EURY</name>
<dbReference type="AlphaFoldDB" id="A0A9E7PQX9"/>
<dbReference type="GeneID" id="74307277"/>
<dbReference type="Proteomes" id="UP001060368">
    <property type="component" value="Chromosome"/>
</dbReference>
<accession>A0A9E7PQX9</accession>
<evidence type="ECO:0000313" key="3">
    <source>
        <dbReference type="Proteomes" id="UP001060368"/>
    </source>
</evidence>
<dbReference type="GO" id="GO:0004180">
    <property type="term" value="F:carboxypeptidase activity"/>
    <property type="evidence" value="ECO:0007669"/>
    <property type="project" value="UniProtKB-KW"/>
</dbReference>
<dbReference type="InterPro" id="IPR008969">
    <property type="entry name" value="CarboxyPept-like_regulatory"/>
</dbReference>
<evidence type="ECO:0000256" key="1">
    <source>
        <dbReference type="SAM" id="Phobius"/>
    </source>
</evidence>
<dbReference type="SUPFAM" id="SSF49464">
    <property type="entry name" value="Carboxypeptidase regulatory domain-like"/>
    <property type="match status" value="2"/>
</dbReference>
<proteinExistence type="predicted"/>
<keyword evidence="1" id="KW-1133">Transmembrane helix</keyword>
<keyword evidence="2" id="KW-0121">Carboxypeptidase</keyword>
<feature type="transmembrane region" description="Helical" evidence="1">
    <location>
        <begin position="424"/>
        <end position="445"/>
    </location>
</feature>
<dbReference type="KEGG" id="mend:L6E24_06220"/>
<keyword evidence="1" id="KW-0812">Transmembrane</keyword>
<reference evidence="2" key="1">
    <citation type="submission" date="2022-04" db="EMBL/GenBank/DDBJ databases">
        <title>Complete genome of Methanoplanus endosymbiosus DSM 3599.</title>
        <authorList>
            <person name="Chen S.-C."/>
            <person name="You Y.-T."/>
            <person name="Zhou Y.-Z."/>
            <person name="Lai M.-C."/>
        </authorList>
    </citation>
    <scope>NUCLEOTIDE SEQUENCE</scope>
    <source>
        <strain evidence="2">DSM 3599</strain>
    </source>
</reference>
<keyword evidence="2" id="KW-0645">Protease</keyword>
<evidence type="ECO:0000313" key="2">
    <source>
        <dbReference type="EMBL" id="UUX93707.1"/>
    </source>
</evidence>